<dbReference type="Pfam" id="PF19861">
    <property type="entry name" value="DUF6335"/>
    <property type="match status" value="1"/>
</dbReference>
<evidence type="ECO:0000313" key="1">
    <source>
        <dbReference type="EMBL" id="UXE62752.1"/>
    </source>
</evidence>
<gene>
    <name evidence="1" type="ORF">KA717_08570</name>
</gene>
<dbReference type="KEGG" id="wna:KA717_08570"/>
<dbReference type="InterPro" id="IPR046298">
    <property type="entry name" value="DUF6335"/>
</dbReference>
<organism evidence="1">
    <name type="scientific">Woronichinia naegeliana WA131</name>
    <dbReference type="NCBI Taxonomy" id="2824559"/>
    <lineage>
        <taxon>Bacteria</taxon>
        <taxon>Bacillati</taxon>
        <taxon>Cyanobacteriota</taxon>
        <taxon>Cyanophyceae</taxon>
        <taxon>Synechococcales</taxon>
        <taxon>Coelosphaeriaceae</taxon>
        <taxon>Woronichinia</taxon>
    </lineage>
</organism>
<reference evidence="1" key="1">
    <citation type="submission" date="2021-04" db="EMBL/GenBank/DDBJ databases">
        <title>Genome sequence of Woronichinia naegeliana from Washington state freshwater lake bloom.</title>
        <authorList>
            <person name="Dreher T.W."/>
        </authorList>
    </citation>
    <scope>NUCLEOTIDE SEQUENCE</scope>
    <source>
        <strain evidence="1">WA131</strain>
    </source>
</reference>
<sequence>MIQPNFMEMDHWQSRESEAETLFADLTESDQSNIFFDGLTDRDTGLGRAIQQIRKPHLSNTNLTGGELDDDWYDAEVGGEEAVGGSNPTPDQNVTEDLLISMGIPSADGQPVQTLPDFLERDLDRWELEPESAEDYGDRED</sequence>
<dbReference type="AlphaFoldDB" id="A0A977KZN1"/>
<protein>
    <submittedName>
        <fullName evidence="1">DUF6335 family protein</fullName>
    </submittedName>
</protein>
<proteinExistence type="predicted"/>
<accession>A0A977KZN1</accession>
<name>A0A977KZN1_9CYAN</name>
<dbReference type="Proteomes" id="UP001065613">
    <property type="component" value="Chromosome"/>
</dbReference>
<dbReference type="EMBL" id="CP073041">
    <property type="protein sequence ID" value="UXE62752.1"/>
    <property type="molecule type" value="Genomic_DNA"/>
</dbReference>